<organism evidence="2">
    <name type="scientific">Tepidanaerobacter syntrophicus</name>
    <dbReference type="NCBI Taxonomy" id="224999"/>
    <lineage>
        <taxon>Bacteria</taxon>
        <taxon>Bacillati</taxon>
        <taxon>Bacillota</taxon>
        <taxon>Clostridia</taxon>
        <taxon>Thermosediminibacterales</taxon>
        <taxon>Tepidanaerobacteraceae</taxon>
        <taxon>Tepidanaerobacter</taxon>
    </lineage>
</organism>
<evidence type="ECO:0000259" key="1">
    <source>
        <dbReference type="PROSITE" id="PS51671"/>
    </source>
</evidence>
<dbReference type="PANTHER" id="PTHR40099:SF1">
    <property type="entry name" value="ACETOLACTATE SYNTHASE, SMALL SUBUNIT"/>
    <property type="match status" value="1"/>
</dbReference>
<dbReference type="Gene3D" id="3.30.2130.10">
    <property type="entry name" value="VC0802-like"/>
    <property type="match status" value="1"/>
</dbReference>
<feature type="domain" description="ACT" evidence="1">
    <location>
        <begin position="5"/>
        <end position="79"/>
    </location>
</feature>
<dbReference type="InterPro" id="IPR002912">
    <property type="entry name" value="ACT_dom"/>
</dbReference>
<reference evidence="2" key="1">
    <citation type="journal article" date="2016" name="Genome Announc.">
        <title>Draft Genome Sequence of the Syntrophic Lactate-Degrading Bacterium Tepidanaerobacter syntrophicus JLT.</title>
        <authorList>
            <person name="Matsuura N."/>
            <person name="Ohashi A."/>
            <person name="Tourlousse D.M."/>
            <person name="Sekiguchi Y."/>
        </authorList>
    </citation>
    <scope>NUCLEOTIDE SEQUENCE [LARGE SCALE GENOMIC DNA]</scope>
    <source>
        <strain evidence="2">JL</strain>
    </source>
</reference>
<dbReference type="OrthoDB" id="9790662at2"/>
<sequence>MFVKQISVFLENKPGKLSQVTDILEKNNIDIKAISIADTTEFGILRMIVDKPKEAVEAIKAEKFPVSTTDVLAVEVTDKPGGLNRALQILNDAGVSVEYLYSFIKRNGERALILFRVEEPERAVEVLQSAGIKLYSTEEINSL</sequence>
<gene>
    <name evidence="2" type="ORF">TSYNT_746</name>
</gene>
<evidence type="ECO:0000313" key="2">
    <source>
        <dbReference type="EMBL" id="GAQ25028.1"/>
    </source>
</evidence>
<dbReference type="CDD" id="cd04908">
    <property type="entry name" value="ACT_Bt0572_1"/>
    <property type="match status" value="1"/>
</dbReference>
<protein>
    <submittedName>
        <fullName evidence="2">Uncharacterized conserved protein, contains tandem ACT domains</fullName>
    </submittedName>
</protein>
<dbReference type="PANTHER" id="PTHR40099">
    <property type="entry name" value="ACETOLACTATE SYNTHASE, SMALL SUBUNIT"/>
    <property type="match status" value="1"/>
</dbReference>
<evidence type="ECO:0000313" key="3">
    <source>
        <dbReference type="Proteomes" id="UP000062160"/>
    </source>
</evidence>
<dbReference type="SUPFAM" id="SSF55021">
    <property type="entry name" value="ACT-like"/>
    <property type="match status" value="2"/>
</dbReference>
<dbReference type="Proteomes" id="UP000062160">
    <property type="component" value="Unassembled WGS sequence"/>
</dbReference>
<proteinExistence type="predicted"/>
<dbReference type="EMBL" id="DF977001">
    <property type="protein sequence ID" value="GAQ25028.1"/>
    <property type="molecule type" value="Genomic_DNA"/>
</dbReference>
<accession>A0A0U9HGK9</accession>
<dbReference type="PROSITE" id="PS51671">
    <property type="entry name" value="ACT"/>
    <property type="match status" value="1"/>
</dbReference>
<dbReference type="AlphaFoldDB" id="A0A0U9HGK9"/>
<dbReference type="Pfam" id="PF19571">
    <property type="entry name" value="ACT_8"/>
    <property type="match status" value="1"/>
</dbReference>
<dbReference type="InterPro" id="IPR045865">
    <property type="entry name" value="ACT-like_dom_sf"/>
</dbReference>
<dbReference type="InterPro" id="IPR045739">
    <property type="entry name" value="ACT_dom_pair"/>
</dbReference>
<dbReference type="CDD" id="cd04882">
    <property type="entry name" value="ACT_Bt0572_2"/>
    <property type="match status" value="1"/>
</dbReference>
<dbReference type="RefSeq" id="WP_059032423.1">
    <property type="nucleotide sequence ID" value="NZ_DF977001.1"/>
</dbReference>
<name>A0A0U9HGK9_9FIRM</name>
<keyword evidence="3" id="KW-1185">Reference proteome</keyword>
<dbReference type="STRING" id="224999.GCA_001485475_01043"/>